<feature type="binding site" evidence="10">
    <location>
        <begin position="102"/>
        <end position="108"/>
    </location>
    <ligand>
        <name>ATP</name>
        <dbReference type="ChEBI" id="CHEBI:30616"/>
    </ligand>
</feature>
<dbReference type="RefSeq" id="WP_147929392.1">
    <property type="nucleotide sequence ID" value="NZ_VOXD01000004.1"/>
</dbReference>
<organism evidence="15 16">
    <name type="scientific">Neolewinella aurantiaca</name>
    <dbReference type="NCBI Taxonomy" id="2602767"/>
    <lineage>
        <taxon>Bacteria</taxon>
        <taxon>Pseudomonadati</taxon>
        <taxon>Bacteroidota</taxon>
        <taxon>Saprospiria</taxon>
        <taxon>Saprospirales</taxon>
        <taxon>Lewinellaceae</taxon>
        <taxon>Neolewinella</taxon>
    </lineage>
</organism>
<dbReference type="SUPFAM" id="SSF53244">
    <property type="entry name" value="MurD-like peptide ligases, peptide-binding domain"/>
    <property type="match status" value="1"/>
</dbReference>
<keyword evidence="9 10" id="KW-0961">Cell wall biogenesis/degradation</keyword>
<feature type="domain" description="Mur ligase central" evidence="14">
    <location>
        <begin position="100"/>
        <end position="290"/>
    </location>
</feature>
<dbReference type="EC" id="6.3.2.10" evidence="10 11"/>
<evidence type="ECO:0000256" key="4">
    <source>
        <dbReference type="ARBA" id="ARBA00022741"/>
    </source>
</evidence>
<dbReference type="GO" id="GO:0008766">
    <property type="term" value="F:UDP-N-acetylmuramoylalanyl-D-glutamyl-2,6-diaminopimelate-D-alanyl-D-alanine ligase activity"/>
    <property type="evidence" value="ECO:0007669"/>
    <property type="project" value="RHEA"/>
</dbReference>
<keyword evidence="7 10" id="KW-0573">Peptidoglycan synthesis</keyword>
<comment type="pathway">
    <text evidence="10 11">Cell wall biogenesis; peptidoglycan biosynthesis.</text>
</comment>
<evidence type="ECO:0000259" key="13">
    <source>
        <dbReference type="Pfam" id="PF02875"/>
    </source>
</evidence>
<evidence type="ECO:0000259" key="12">
    <source>
        <dbReference type="Pfam" id="PF01225"/>
    </source>
</evidence>
<keyword evidence="8 10" id="KW-0131">Cell cycle</keyword>
<protein>
    <recommendedName>
        <fullName evidence="10 11">UDP-N-acetylmuramoyl-tripeptide--D-alanyl-D-alanine ligase</fullName>
        <ecNumber evidence="10 11">6.3.2.10</ecNumber>
    </recommendedName>
    <alternativeName>
        <fullName evidence="10">D-alanyl-D-alanine-adding enzyme</fullName>
    </alternativeName>
</protein>
<dbReference type="Pfam" id="PF08245">
    <property type="entry name" value="Mur_ligase_M"/>
    <property type="match status" value="1"/>
</dbReference>
<reference evidence="15 16" key="1">
    <citation type="submission" date="2019-08" db="EMBL/GenBank/DDBJ databases">
        <title>Lewinella sp. strain SSH13 Genome sequencing and assembly.</title>
        <authorList>
            <person name="Kim I."/>
        </authorList>
    </citation>
    <scope>NUCLEOTIDE SEQUENCE [LARGE SCALE GENOMIC DNA]</scope>
    <source>
        <strain evidence="15 16">SSH13</strain>
    </source>
</reference>
<evidence type="ECO:0000256" key="5">
    <source>
        <dbReference type="ARBA" id="ARBA00022840"/>
    </source>
</evidence>
<keyword evidence="5 10" id="KW-0067">ATP-binding</keyword>
<accession>A0A5C7FJV5</accession>
<keyword evidence="16" id="KW-1185">Reference proteome</keyword>
<comment type="subcellular location">
    <subcellularLocation>
        <location evidence="10 11">Cytoplasm</location>
    </subcellularLocation>
</comment>
<keyword evidence="3 10" id="KW-0132">Cell division</keyword>
<evidence type="ECO:0000259" key="14">
    <source>
        <dbReference type="Pfam" id="PF08245"/>
    </source>
</evidence>
<dbReference type="EMBL" id="VOXD01000004">
    <property type="protein sequence ID" value="TXF90934.1"/>
    <property type="molecule type" value="Genomic_DNA"/>
</dbReference>
<dbReference type="SUPFAM" id="SSF53623">
    <property type="entry name" value="MurD-like peptide ligases, catalytic domain"/>
    <property type="match status" value="1"/>
</dbReference>
<gene>
    <name evidence="10 15" type="primary">murF</name>
    <name evidence="15" type="ORF">FUA23_03800</name>
</gene>
<dbReference type="Pfam" id="PF01225">
    <property type="entry name" value="Mur_ligase"/>
    <property type="match status" value="1"/>
</dbReference>
<comment type="catalytic activity">
    <reaction evidence="10 11">
        <text>D-alanyl-D-alanine + UDP-N-acetyl-alpha-D-muramoyl-L-alanyl-gamma-D-glutamyl-meso-2,6-diaminopimelate + ATP = UDP-N-acetyl-alpha-D-muramoyl-L-alanyl-gamma-D-glutamyl-meso-2,6-diaminopimeloyl-D-alanyl-D-alanine + ADP + phosphate + H(+)</text>
        <dbReference type="Rhea" id="RHEA:28374"/>
        <dbReference type="ChEBI" id="CHEBI:15378"/>
        <dbReference type="ChEBI" id="CHEBI:30616"/>
        <dbReference type="ChEBI" id="CHEBI:43474"/>
        <dbReference type="ChEBI" id="CHEBI:57822"/>
        <dbReference type="ChEBI" id="CHEBI:61386"/>
        <dbReference type="ChEBI" id="CHEBI:83905"/>
        <dbReference type="ChEBI" id="CHEBI:456216"/>
        <dbReference type="EC" id="6.3.2.10"/>
    </reaction>
</comment>
<dbReference type="GO" id="GO:0008360">
    <property type="term" value="P:regulation of cell shape"/>
    <property type="evidence" value="ECO:0007669"/>
    <property type="project" value="UniProtKB-KW"/>
</dbReference>
<dbReference type="GO" id="GO:0071555">
    <property type="term" value="P:cell wall organization"/>
    <property type="evidence" value="ECO:0007669"/>
    <property type="project" value="UniProtKB-KW"/>
</dbReference>
<evidence type="ECO:0000256" key="3">
    <source>
        <dbReference type="ARBA" id="ARBA00022618"/>
    </source>
</evidence>
<dbReference type="NCBIfam" id="TIGR01143">
    <property type="entry name" value="murF"/>
    <property type="match status" value="1"/>
</dbReference>
<dbReference type="GO" id="GO:0047480">
    <property type="term" value="F:UDP-N-acetylmuramoyl-tripeptide-D-alanyl-D-alanine ligase activity"/>
    <property type="evidence" value="ECO:0007669"/>
    <property type="project" value="UniProtKB-UniRule"/>
</dbReference>
<dbReference type="Gene3D" id="3.40.1390.10">
    <property type="entry name" value="MurE/MurF, N-terminal domain"/>
    <property type="match status" value="1"/>
</dbReference>
<name>A0A5C7FJV5_9BACT</name>
<evidence type="ECO:0000256" key="7">
    <source>
        <dbReference type="ARBA" id="ARBA00022984"/>
    </source>
</evidence>
<dbReference type="Gene3D" id="3.90.190.20">
    <property type="entry name" value="Mur ligase, C-terminal domain"/>
    <property type="match status" value="1"/>
</dbReference>
<comment type="similarity">
    <text evidence="10">Belongs to the MurCDEF family. MurF subfamily.</text>
</comment>
<dbReference type="SUPFAM" id="SSF63418">
    <property type="entry name" value="MurE/MurF N-terminal domain"/>
    <property type="match status" value="1"/>
</dbReference>
<proteinExistence type="inferred from homology"/>
<evidence type="ECO:0000256" key="8">
    <source>
        <dbReference type="ARBA" id="ARBA00023306"/>
    </source>
</evidence>
<dbReference type="GO" id="GO:0051301">
    <property type="term" value="P:cell division"/>
    <property type="evidence" value="ECO:0007669"/>
    <property type="project" value="UniProtKB-KW"/>
</dbReference>
<dbReference type="GO" id="GO:0005737">
    <property type="term" value="C:cytoplasm"/>
    <property type="evidence" value="ECO:0007669"/>
    <property type="project" value="UniProtKB-SubCell"/>
</dbReference>
<dbReference type="Proteomes" id="UP000321907">
    <property type="component" value="Unassembled WGS sequence"/>
</dbReference>
<dbReference type="InterPro" id="IPR000713">
    <property type="entry name" value="Mur_ligase_N"/>
</dbReference>
<keyword evidence="1 10" id="KW-0963">Cytoplasm</keyword>
<evidence type="ECO:0000256" key="10">
    <source>
        <dbReference type="HAMAP-Rule" id="MF_02019"/>
    </source>
</evidence>
<dbReference type="InterPro" id="IPR036615">
    <property type="entry name" value="Mur_ligase_C_dom_sf"/>
</dbReference>
<evidence type="ECO:0000256" key="6">
    <source>
        <dbReference type="ARBA" id="ARBA00022960"/>
    </source>
</evidence>
<dbReference type="PANTHER" id="PTHR43024">
    <property type="entry name" value="UDP-N-ACETYLMURAMOYL-TRIPEPTIDE--D-ALANYL-D-ALANINE LIGASE"/>
    <property type="match status" value="1"/>
</dbReference>
<dbReference type="InterPro" id="IPR004101">
    <property type="entry name" value="Mur_ligase_C"/>
</dbReference>
<sequence length="439" mass="47995">MSNNGEEALYDIYRKHPRVCTDSRKVSPGDLFVGLAGTQVQGNKYAAAALEAGAAFAIVDDPSVVKKGDERYLLVPDSLVALQNLATEHRRRHQMPVLAITGSNGKTTTKELINAVMSRRYAVHATPGNFNNHLGLPLTVLSTPEDTEMTILEMGANHQGEIAELCRIGRPTHGLITNIGDAHLEGFGGREGVIAGKGELFTWLASNRGVAFVNADEPYLMDMAAGLDRIIRYFESETPSKEVPGMETKVYSISPRIEVGFLDEHGQILRCTVALSGKHNLQNVKSAIAVGKYFKIPCAEIQASLEAFRPSNYRSQELEHRGVSFYWDAYNANPSSVEAALMAFNRAYEPTNAVVVLGEMLELGASAPAAHRRAALRAGQAAGTVLLTGAAMKEAAEEFELRWFEDSAALNEWFWKQDWSGKTVFVKGSRGNKLELLLE</sequence>
<dbReference type="InterPro" id="IPR035911">
    <property type="entry name" value="MurE/MurF_N"/>
</dbReference>
<evidence type="ECO:0000256" key="2">
    <source>
        <dbReference type="ARBA" id="ARBA00022598"/>
    </source>
</evidence>
<evidence type="ECO:0000313" key="16">
    <source>
        <dbReference type="Proteomes" id="UP000321907"/>
    </source>
</evidence>
<keyword evidence="4 10" id="KW-0547">Nucleotide-binding</keyword>
<comment type="caution">
    <text evidence="15">The sequence shown here is derived from an EMBL/GenBank/DDBJ whole genome shotgun (WGS) entry which is preliminary data.</text>
</comment>
<dbReference type="InterPro" id="IPR005863">
    <property type="entry name" value="UDP-N-AcMur_synth"/>
</dbReference>
<evidence type="ECO:0000256" key="11">
    <source>
        <dbReference type="RuleBase" id="RU004136"/>
    </source>
</evidence>
<dbReference type="PANTHER" id="PTHR43024:SF1">
    <property type="entry name" value="UDP-N-ACETYLMURAMOYL-TRIPEPTIDE--D-ALANYL-D-ALANINE LIGASE"/>
    <property type="match status" value="1"/>
</dbReference>
<keyword evidence="2 10" id="KW-0436">Ligase</keyword>
<comment type="function">
    <text evidence="10 11">Involved in cell wall formation. Catalyzes the final step in the synthesis of UDP-N-acetylmuramoyl-pentapeptide, the precursor of murein.</text>
</comment>
<dbReference type="HAMAP" id="MF_02019">
    <property type="entry name" value="MurF"/>
    <property type="match status" value="1"/>
</dbReference>
<dbReference type="Gene3D" id="3.40.1190.10">
    <property type="entry name" value="Mur-like, catalytic domain"/>
    <property type="match status" value="1"/>
</dbReference>
<feature type="domain" description="Mur ligase C-terminal" evidence="13">
    <location>
        <begin position="316"/>
        <end position="430"/>
    </location>
</feature>
<dbReference type="Pfam" id="PF02875">
    <property type="entry name" value="Mur_ligase_C"/>
    <property type="match status" value="1"/>
</dbReference>
<dbReference type="InterPro" id="IPR051046">
    <property type="entry name" value="MurCDEF_CellWall_CoF430Synth"/>
</dbReference>
<evidence type="ECO:0000256" key="9">
    <source>
        <dbReference type="ARBA" id="ARBA00023316"/>
    </source>
</evidence>
<keyword evidence="6 10" id="KW-0133">Cell shape</keyword>
<evidence type="ECO:0000313" key="15">
    <source>
        <dbReference type="EMBL" id="TXF90934.1"/>
    </source>
</evidence>
<dbReference type="GO" id="GO:0009252">
    <property type="term" value="P:peptidoglycan biosynthetic process"/>
    <property type="evidence" value="ECO:0007669"/>
    <property type="project" value="UniProtKB-UniRule"/>
</dbReference>
<dbReference type="InterPro" id="IPR036565">
    <property type="entry name" value="Mur-like_cat_sf"/>
</dbReference>
<dbReference type="AlphaFoldDB" id="A0A5C7FJV5"/>
<dbReference type="GO" id="GO:0005524">
    <property type="term" value="F:ATP binding"/>
    <property type="evidence" value="ECO:0007669"/>
    <property type="project" value="UniProtKB-UniRule"/>
</dbReference>
<dbReference type="OrthoDB" id="9801978at2"/>
<feature type="domain" description="Mur ligase N-terminal catalytic" evidence="12">
    <location>
        <begin position="19"/>
        <end position="88"/>
    </location>
</feature>
<dbReference type="InterPro" id="IPR013221">
    <property type="entry name" value="Mur_ligase_cen"/>
</dbReference>
<evidence type="ECO:0000256" key="1">
    <source>
        <dbReference type="ARBA" id="ARBA00022490"/>
    </source>
</evidence>
<dbReference type="UniPathway" id="UPA00219"/>